<dbReference type="RefSeq" id="WP_013115969.1">
    <property type="nucleotide sequence ID" value="NC_014151.1"/>
</dbReference>
<sequence length="346" mass="37069">MSLLQLTPDLLSTALPTGWRAHAPGRDDVPDLHALRARHEVAATGAESASEDQTHAEVAGDAAGTRTHVMVRDASGDVRGWATAHDRAGGRVLVAVVVDPELDDATGDDVAAALFAWAQGAGAAHARARGLDGTQLDSGAFAPDARQQRRLAAAGYAQVRTWWQMKRPVDATDRGLRPTRPGVVVRRLTREVGGLPPERDLLAAHDVLEQAFTDHFNHHAETFGEFLARLRSDPGHRWDHWWLAELVDGDEVLPVGVLLGAASVDDHGRAVGSYVEYLGVLRAARGRGVARALLDAIVTDAAERGRTSVGLEVDADSPTGASELYLSAGFTTSYVTQSWHRYTNAC</sequence>
<evidence type="ECO:0000256" key="3">
    <source>
        <dbReference type="SAM" id="MobiDB-lite"/>
    </source>
</evidence>
<keyword evidence="6" id="KW-1185">Reference proteome</keyword>
<dbReference type="InterPro" id="IPR016181">
    <property type="entry name" value="Acyl_CoA_acyltransferase"/>
</dbReference>
<dbReference type="KEGG" id="cfl:Cfla_0724"/>
<dbReference type="CDD" id="cd04301">
    <property type="entry name" value="NAT_SF"/>
    <property type="match status" value="1"/>
</dbReference>
<dbReference type="InterPro" id="IPR000182">
    <property type="entry name" value="GNAT_dom"/>
</dbReference>
<dbReference type="STRING" id="446466.Cfla_0724"/>
<dbReference type="Proteomes" id="UP000000849">
    <property type="component" value="Chromosome"/>
</dbReference>
<protein>
    <submittedName>
        <fullName evidence="5">GCN5-related N-acetyltransferase</fullName>
    </submittedName>
</protein>
<dbReference type="AlphaFoldDB" id="D5UJB2"/>
<organism evidence="5 6">
    <name type="scientific">Cellulomonas flavigena (strain ATCC 482 / DSM 20109 / BCRC 11376 / JCM 18109 / NBRC 3775 / NCIMB 8073 / NRS 134)</name>
    <dbReference type="NCBI Taxonomy" id="446466"/>
    <lineage>
        <taxon>Bacteria</taxon>
        <taxon>Bacillati</taxon>
        <taxon>Actinomycetota</taxon>
        <taxon>Actinomycetes</taxon>
        <taxon>Micrococcales</taxon>
        <taxon>Cellulomonadaceae</taxon>
        <taxon>Cellulomonas</taxon>
    </lineage>
</organism>
<keyword evidence="2" id="KW-0012">Acyltransferase</keyword>
<accession>D5UJB2</accession>
<proteinExistence type="predicted"/>
<dbReference type="eggNOG" id="COG0456">
    <property type="taxonomic scope" value="Bacteria"/>
</dbReference>
<dbReference type="Pfam" id="PF00583">
    <property type="entry name" value="Acetyltransf_1"/>
    <property type="match status" value="1"/>
</dbReference>
<evidence type="ECO:0000259" key="4">
    <source>
        <dbReference type="PROSITE" id="PS51186"/>
    </source>
</evidence>
<dbReference type="PANTHER" id="PTHR43877">
    <property type="entry name" value="AMINOALKYLPHOSPHONATE N-ACETYLTRANSFERASE-RELATED-RELATED"/>
    <property type="match status" value="1"/>
</dbReference>
<keyword evidence="1 5" id="KW-0808">Transferase</keyword>
<dbReference type="SUPFAM" id="SSF55729">
    <property type="entry name" value="Acyl-CoA N-acyltransferases (Nat)"/>
    <property type="match status" value="1"/>
</dbReference>
<dbReference type="PROSITE" id="PS51186">
    <property type="entry name" value="GNAT"/>
    <property type="match status" value="1"/>
</dbReference>
<evidence type="ECO:0000313" key="5">
    <source>
        <dbReference type="EMBL" id="ADG73635.1"/>
    </source>
</evidence>
<reference evidence="5 6" key="1">
    <citation type="journal article" date="2010" name="Stand. Genomic Sci.">
        <title>Complete genome sequence of Cellulomonas flavigena type strain (134).</title>
        <authorList>
            <person name="Abt B."/>
            <person name="Foster B."/>
            <person name="Lapidus A."/>
            <person name="Clum A."/>
            <person name="Sun H."/>
            <person name="Pukall R."/>
            <person name="Lucas S."/>
            <person name="Glavina Del Rio T."/>
            <person name="Nolan M."/>
            <person name="Tice H."/>
            <person name="Cheng J.F."/>
            <person name="Pitluck S."/>
            <person name="Liolios K."/>
            <person name="Ivanova N."/>
            <person name="Mavromatis K."/>
            <person name="Ovchinnikova G."/>
            <person name="Pati A."/>
            <person name="Goodwin L."/>
            <person name="Chen A."/>
            <person name="Palaniappan K."/>
            <person name="Land M."/>
            <person name="Hauser L."/>
            <person name="Chang Y.J."/>
            <person name="Jeffries C.D."/>
            <person name="Rohde M."/>
            <person name="Goker M."/>
            <person name="Woyke T."/>
            <person name="Bristow J."/>
            <person name="Eisen J.A."/>
            <person name="Markowitz V."/>
            <person name="Hugenholtz P."/>
            <person name="Kyrpides N.C."/>
            <person name="Klenk H.P."/>
        </authorList>
    </citation>
    <scope>NUCLEOTIDE SEQUENCE [LARGE SCALE GENOMIC DNA]</scope>
    <source>
        <strain evidence="6">ATCC 482 / DSM 20109 / BCRC 11376 / JCM 18109 / NBRC 3775 / NCIMB 8073 / NRS 134</strain>
    </source>
</reference>
<evidence type="ECO:0000256" key="2">
    <source>
        <dbReference type="ARBA" id="ARBA00023315"/>
    </source>
</evidence>
<gene>
    <name evidence="5" type="ordered locus">Cfla_0724</name>
</gene>
<evidence type="ECO:0000256" key="1">
    <source>
        <dbReference type="ARBA" id="ARBA00022679"/>
    </source>
</evidence>
<dbReference type="Gene3D" id="3.40.630.30">
    <property type="match status" value="1"/>
</dbReference>
<name>D5UJB2_CELFN</name>
<dbReference type="EMBL" id="CP001964">
    <property type="protein sequence ID" value="ADG73635.1"/>
    <property type="molecule type" value="Genomic_DNA"/>
</dbReference>
<feature type="region of interest" description="Disordered" evidence="3">
    <location>
        <begin position="41"/>
        <end position="63"/>
    </location>
</feature>
<dbReference type="InterPro" id="IPR050832">
    <property type="entry name" value="Bact_Acetyltransf"/>
</dbReference>
<evidence type="ECO:0000313" key="6">
    <source>
        <dbReference type="Proteomes" id="UP000000849"/>
    </source>
</evidence>
<dbReference type="HOGENOM" id="CLU_773460_0_0_11"/>
<feature type="domain" description="N-acetyltransferase" evidence="4">
    <location>
        <begin position="183"/>
        <end position="346"/>
    </location>
</feature>
<dbReference type="GO" id="GO:0016747">
    <property type="term" value="F:acyltransferase activity, transferring groups other than amino-acyl groups"/>
    <property type="evidence" value="ECO:0007669"/>
    <property type="project" value="InterPro"/>
</dbReference>